<feature type="compositionally biased region" description="Acidic residues" evidence="1">
    <location>
        <begin position="94"/>
        <end position="107"/>
    </location>
</feature>
<dbReference type="InParanoid" id="A0A6I8UFG5"/>
<evidence type="ECO:0000313" key="4">
    <source>
        <dbReference type="RefSeq" id="XP_001354658.3"/>
    </source>
</evidence>
<dbReference type="KEGG" id="dpo:4814606"/>
<keyword evidence="2" id="KW-1133">Transmembrane helix</keyword>
<evidence type="ECO:0000313" key="3">
    <source>
        <dbReference type="Proteomes" id="UP000001819"/>
    </source>
</evidence>
<name>A0A6I8UFG5_DROPS</name>
<dbReference type="AlphaFoldDB" id="A0A6I8UFG5"/>
<keyword evidence="2" id="KW-0472">Membrane</keyword>
<evidence type="ECO:0000256" key="2">
    <source>
        <dbReference type="SAM" id="Phobius"/>
    </source>
</evidence>
<feature type="region of interest" description="Disordered" evidence="1">
    <location>
        <begin position="94"/>
        <end position="115"/>
    </location>
</feature>
<gene>
    <name evidence="4" type="primary">LOC4814606</name>
</gene>
<sequence length="172" mass="19728">MPPQAVFVFKTVARLGPRTNMDCLPFYYLMILSIFFVASFDGSTAAGCSGRLRLRASDVAKAEAQIDLSQLSEKQLQQLVQQLAVLQTKQEEESLEDQDFEDLQQDEDDHRGSSRPWNKIQRIIRRQLVRIPKRYLKKLLRQFGLARNIGGSNVRAVDLAPRADEYYLIPLE</sequence>
<protein>
    <submittedName>
        <fullName evidence="4">Uncharacterized protein</fullName>
    </submittedName>
</protein>
<keyword evidence="3" id="KW-1185">Reference proteome</keyword>
<keyword evidence="2" id="KW-0812">Transmembrane</keyword>
<feature type="transmembrane region" description="Helical" evidence="2">
    <location>
        <begin position="26"/>
        <end position="48"/>
    </location>
</feature>
<proteinExistence type="predicted"/>
<accession>A0A6I8UFG5</accession>
<evidence type="ECO:0000256" key="1">
    <source>
        <dbReference type="SAM" id="MobiDB-lite"/>
    </source>
</evidence>
<dbReference type="Proteomes" id="UP000001819">
    <property type="component" value="Chromosome X"/>
</dbReference>
<reference evidence="4" key="1">
    <citation type="submission" date="2025-08" db="UniProtKB">
        <authorList>
            <consortium name="RefSeq"/>
        </authorList>
    </citation>
    <scope>IDENTIFICATION</scope>
    <source>
        <strain evidence="4">MV-25-SWS-2005</strain>
        <tissue evidence="4">Whole body</tissue>
    </source>
</reference>
<dbReference type="RefSeq" id="XP_001354658.3">
    <property type="nucleotide sequence ID" value="XM_001354622.3"/>
</dbReference>
<organism evidence="3 4">
    <name type="scientific">Drosophila pseudoobscura pseudoobscura</name>
    <name type="common">Fruit fly</name>
    <dbReference type="NCBI Taxonomy" id="46245"/>
    <lineage>
        <taxon>Eukaryota</taxon>
        <taxon>Metazoa</taxon>
        <taxon>Ecdysozoa</taxon>
        <taxon>Arthropoda</taxon>
        <taxon>Hexapoda</taxon>
        <taxon>Insecta</taxon>
        <taxon>Pterygota</taxon>
        <taxon>Neoptera</taxon>
        <taxon>Endopterygota</taxon>
        <taxon>Diptera</taxon>
        <taxon>Brachycera</taxon>
        <taxon>Muscomorpha</taxon>
        <taxon>Ephydroidea</taxon>
        <taxon>Drosophilidae</taxon>
        <taxon>Drosophila</taxon>
        <taxon>Sophophora</taxon>
    </lineage>
</organism>